<dbReference type="EMBL" id="BSXU01000453">
    <property type="protein sequence ID" value="GMG20725.1"/>
    <property type="molecule type" value="Genomic_DNA"/>
</dbReference>
<reference evidence="2" key="1">
    <citation type="submission" date="2023-04" db="EMBL/GenBank/DDBJ databases">
        <title>Ambrosiozyma monospora NBRC 1965.</title>
        <authorList>
            <person name="Ichikawa N."/>
            <person name="Sato H."/>
            <person name="Tonouchi N."/>
        </authorList>
    </citation>
    <scope>NUCLEOTIDE SEQUENCE</scope>
    <source>
        <strain evidence="2">NBRC 1965</strain>
    </source>
</reference>
<dbReference type="InterPro" id="IPR039602">
    <property type="entry name" value="Rxt2"/>
</dbReference>
<feature type="domain" description="Transcriptional regulatory protein RXT2 N-terminal" evidence="1">
    <location>
        <begin position="49"/>
        <end position="217"/>
    </location>
</feature>
<dbReference type="OrthoDB" id="2405722at2759"/>
<dbReference type="GO" id="GO:0033698">
    <property type="term" value="C:Rpd3L complex"/>
    <property type="evidence" value="ECO:0007669"/>
    <property type="project" value="TreeGrafter"/>
</dbReference>
<dbReference type="Pfam" id="PF08595">
    <property type="entry name" value="RXT2_N"/>
    <property type="match status" value="1"/>
</dbReference>
<sequence length="384" mass="43633">MAPQTIIKTHPLKQDALHFKLAVDNNFSHDLDNSLLISGHDSEFNKSYSNRGNKLDHTEEGVDFTRLNSNNDTFKLIKITNKPFITTVDSSSGTTVTEPSERDEDRLVLINKKLTIDAVLKKELDEEFGNPDDDSDYVDSDDEMYSENATELLQNLDVASILKPITNPHDIVRRNTFVDIYKSKHLTKLAEETIHIIEKEQDNVNQLSKLMDVFLGDDYHNYRSDGLALPLYDHNLDLDAKLKKDMLTGKYNGDDPNVTNNTTADVSEMDLDKTQEENTADLGHTGGVVDPEAVEANKAIKDPFFKLPQFKRDFDFGVQKIEDAEESRQLIQIALQRNEEFIRSLTTIRNGFIRAERLKDNIYKWCKEIDETDAASAKSTNGNT</sequence>
<evidence type="ECO:0000313" key="2">
    <source>
        <dbReference type="EMBL" id="GMG20725.1"/>
    </source>
</evidence>
<dbReference type="InterPro" id="IPR013904">
    <property type="entry name" value="RXT2_N"/>
</dbReference>
<protein>
    <submittedName>
        <fullName evidence="2">Unnamed protein product</fullName>
    </submittedName>
</protein>
<dbReference type="Proteomes" id="UP001165063">
    <property type="component" value="Unassembled WGS sequence"/>
</dbReference>
<accession>A0A9W6YT80</accession>
<dbReference type="GO" id="GO:0005829">
    <property type="term" value="C:cytosol"/>
    <property type="evidence" value="ECO:0007669"/>
    <property type="project" value="TreeGrafter"/>
</dbReference>
<dbReference type="AlphaFoldDB" id="A0A9W6YT80"/>
<name>A0A9W6YT80_AMBMO</name>
<dbReference type="PANTHER" id="PTHR28232">
    <property type="entry name" value="TRANSCRIPTIONAL REGULATORY PROTEIN RXT2"/>
    <property type="match status" value="1"/>
</dbReference>
<gene>
    <name evidence="2" type="ORF">Amon01_000145000</name>
</gene>
<organism evidence="2 3">
    <name type="scientific">Ambrosiozyma monospora</name>
    <name type="common">Yeast</name>
    <name type="synonym">Endomycopsis monosporus</name>
    <dbReference type="NCBI Taxonomy" id="43982"/>
    <lineage>
        <taxon>Eukaryota</taxon>
        <taxon>Fungi</taxon>
        <taxon>Dikarya</taxon>
        <taxon>Ascomycota</taxon>
        <taxon>Saccharomycotina</taxon>
        <taxon>Pichiomycetes</taxon>
        <taxon>Pichiales</taxon>
        <taxon>Pichiaceae</taxon>
        <taxon>Ambrosiozyma</taxon>
    </lineage>
</organism>
<evidence type="ECO:0000313" key="3">
    <source>
        <dbReference type="Proteomes" id="UP001165063"/>
    </source>
</evidence>
<keyword evidence="3" id="KW-1185">Reference proteome</keyword>
<proteinExistence type="predicted"/>
<comment type="caution">
    <text evidence="2">The sequence shown here is derived from an EMBL/GenBank/DDBJ whole genome shotgun (WGS) entry which is preliminary data.</text>
</comment>
<dbReference type="PANTHER" id="PTHR28232:SF1">
    <property type="entry name" value="TRANSCRIPTIONAL REGULATORY PROTEIN RXT2"/>
    <property type="match status" value="1"/>
</dbReference>
<evidence type="ECO:0000259" key="1">
    <source>
        <dbReference type="Pfam" id="PF08595"/>
    </source>
</evidence>